<feature type="transmembrane region" description="Helical" evidence="1">
    <location>
        <begin position="286"/>
        <end position="303"/>
    </location>
</feature>
<dbReference type="PANTHER" id="PTHR33802:SF1">
    <property type="entry name" value="XK-RELATED PROTEIN"/>
    <property type="match status" value="1"/>
</dbReference>
<evidence type="ECO:0000313" key="3">
    <source>
        <dbReference type="EMBL" id="CAF1135134.1"/>
    </source>
</evidence>
<evidence type="ECO:0000313" key="4">
    <source>
        <dbReference type="Proteomes" id="UP000663854"/>
    </source>
</evidence>
<feature type="transmembrane region" description="Helical" evidence="1">
    <location>
        <begin position="111"/>
        <end position="132"/>
    </location>
</feature>
<feature type="transmembrane region" description="Helical" evidence="1">
    <location>
        <begin position="53"/>
        <end position="75"/>
    </location>
</feature>
<feature type="transmembrane region" description="Helical" evidence="1">
    <location>
        <begin position="254"/>
        <end position="277"/>
    </location>
</feature>
<comment type="caution">
    <text evidence="2">The sequence shown here is derived from an EMBL/GenBank/DDBJ whole genome shotgun (WGS) entry which is preliminary data.</text>
</comment>
<evidence type="ECO:0000313" key="5">
    <source>
        <dbReference type="Proteomes" id="UP000663870"/>
    </source>
</evidence>
<dbReference type="Proteomes" id="UP000663870">
    <property type="component" value="Unassembled WGS sequence"/>
</dbReference>
<keyword evidence="1" id="KW-0812">Transmembrane</keyword>
<keyword evidence="1" id="KW-0472">Membrane</keyword>
<evidence type="ECO:0000256" key="1">
    <source>
        <dbReference type="SAM" id="Phobius"/>
    </source>
</evidence>
<feature type="transmembrane region" description="Helical" evidence="1">
    <location>
        <begin position="323"/>
        <end position="341"/>
    </location>
</feature>
<dbReference type="AlphaFoldDB" id="A0A814FU59"/>
<reference evidence="2" key="1">
    <citation type="submission" date="2021-02" db="EMBL/GenBank/DDBJ databases">
        <authorList>
            <person name="Nowell W R."/>
        </authorList>
    </citation>
    <scope>NUCLEOTIDE SEQUENCE</scope>
</reference>
<dbReference type="EMBL" id="CAJNOL010000605">
    <property type="protein sequence ID" value="CAF1135134.1"/>
    <property type="molecule type" value="Genomic_DNA"/>
</dbReference>
<keyword evidence="5" id="KW-1185">Reference proteome</keyword>
<feature type="transmembrane region" description="Helical" evidence="1">
    <location>
        <begin position="144"/>
        <end position="164"/>
    </location>
</feature>
<name>A0A814FU59_9BILA</name>
<dbReference type="Proteomes" id="UP000663854">
    <property type="component" value="Unassembled WGS sequence"/>
</dbReference>
<sequence length="371" mass="43459">MSDTYNVRSRHIKSNISTGLISKPAHIILSTGDFQSNEKDNDIRCMVRNKHNFIQIIFMIFTALSYLLHTLRAYIPVTMQTNSHFWSSLIIRPITRVYTSDLRPNIIIENLLFRLIENWQTFWLIYVLSFILRRTNFGYLYRNPDIFNSCLCFLFIIALSFQIVSQFSLSSEISCACLYLSLILLIITCRIVAVKLFKYENLYRSTSLSIDLAIIRYFILNSLFLYTTSIAYTTICATIEYIGIYLDLNSTLPISISVCTTIGLLIILFLLLVYFLLDQFMYKNEFWSIWTPYLFIAVAFIDLPLRQLSLFEQDIIENNLNYYLYWVLCSMNILLICIRLCRQIFLTCCPTTKKIRINSHTEQVTSGTQIK</sequence>
<feature type="transmembrane region" description="Helical" evidence="1">
    <location>
        <begin position="176"/>
        <end position="197"/>
    </location>
</feature>
<feature type="transmembrane region" description="Helical" evidence="1">
    <location>
        <begin position="218"/>
        <end position="242"/>
    </location>
</feature>
<proteinExistence type="predicted"/>
<keyword evidence="1" id="KW-1133">Transmembrane helix</keyword>
<organism evidence="2 4">
    <name type="scientific">Rotaria sordida</name>
    <dbReference type="NCBI Taxonomy" id="392033"/>
    <lineage>
        <taxon>Eukaryota</taxon>
        <taxon>Metazoa</taxon>
        <taxon>Spiralia</taxon>
        <taxon>Gnathifera</taxon>
        <taxon>Rotifera</taxon>
        <taxon>Eurotatoria</taxon>
        <taxon>Bdelloidea</taxon>
        <taxon>Philodinida</taxon>
        <taxon>Philodinidae</taxon>
        <taxon>Rotaria</taxon>
    </lineage>
</organism>
<dbReference type="EMBL" id="CAJNOH010000294">
    <property type="protein sequence ID" value="CAF0988381.1"/>
    <property type="molecule type" value="Genomic_DNA"/>
</dbReference>
<accession>A0A814FU59</accession>
<evidence type="ECO:0000313" key="2">
    <source>
        <dbReference type="EMBL" id="CAF0988381.1"/>
    </source>
</evidence>
<gene>
    <name evidence="3" type="ORF">JXQ802_LOCUS20912</name>
    <name evidence="2" type="ORF">PYM288_LOCUS13980</name>
</gene>
<dbReference type="PANTHER" id="PTHR33802">
    <property type="entry name" value="SI:CH211-161H7.5-RELATED"/>
    <property type="match status" value="1"/>
</dbReference>
<protein>
    <submittedName>
        <fullName evidence="2">Uncharacterized protein</fullName>
    </submittedName>
</protein>